<evidence type="ECO:0000313" key="2">
    <source>
        <dbReference type="Proteomes" id="UP001247805"/>
    </source>
</evidence>
<organism evidence="1 2">
    <name type="scientific">Paraglaciecola aquimarina</name>
    <dbReference type="NCBI Taxonomy" id="1235557"/>
    <lineage>
        <taxon>Bacteria</taxon>
        <taxon>Pseudomonadati</taxon>
        <taxon>Pseudomonadota</taxon>
        <taxon>Gammaproteobacteria</taxon>
        <taxon>Alteromonadales</taxon>
        <taxon>Alteromonadaceae</taxon>
        <taxon>Paraglaciecola</taxon>
    </lineage>
</organism>
<dbReference type="Gene3D" id="3.40.50.720">
    <property type="entry name" value="NAD(P)-binding Rossmann-like Domain"/>
    <property type="match status" value="1"/>
</dbReference>
<protein>
    <submittedName>
        <fullName evidence="1">SDR family oxidoreductase</fullName>
    </submittedName>
</protein>
<keyword evidence="2" id="KW-1185">Reference proteome</keyword>
<dbReference type="Proteomes" id="UP001247805">
    <property type="component" value="Unassembled WGS sequence"/>
</dbReference>
<dbReference type="InterPro" id="IPR036291">
    <property type="entry name" value="NAD(P)-bd_dom_sf"/>
</dbReference>
<dbReference type="RefSeq" id="WP_316024220.1">
    <property type="nucleotide sequence ID" value="NZ_JAWDIO010000001.1"/>
</dbReference>
<dbReference type="InterPro" id="IPR002347">
    <property type="entry name" value="SDR_fam"/>
</dbReference>
<dbReference type="EMBL" id="JAWDIO010000001">
    <property type="protein sequence ID" value="MDU0352502.1"/>
    <property type="molecule type" value="Genomic_DNA"/>
</dbReference>
<dbReference type="Pfam" id="PF13561">
    <property type="entry name" value="adh_short_C2"/>
    <property type="match status" value="1"/>
</dbReference>
<sequence>MFPRDRVIASLTKYDVEFGADDSDDELRDKLANFYAQRTLTKSPITPADQAEAAYLMVSGQLSKTTGQIISVDGGLHEAFLR</sequence>
<gene>
    <name evidence="1" type="ORF">RS130_00020</name>
</gene>
<reference evidence="1 2" key="1">
    <citation type="submission" date="2023-10" db="EMBL/GenBank/DDBJ databases">
        <title>Glaciecola aquimarina strain GGW-M5 nov., isolated from a coastal seawater.</title>
        <authorList>
            <person name="Bayburt H."/>
            <person name="Kim J.M."/>
            <person name="Choi B.J."/>
            <person name="Jeon C.O."/>
        </authorList>
    </citation>
    <scope>NUCLEOTIDE SEQUENCE [LARGE SCALE GENOMIC DNA]</scope>
    <source>
        <strain evidence="1 2">KCTC 32108</strain>
    </source>
</reference>
<name>A0ABU3SR70_9ALTE</name>
<evidence type="ECO:0000313" key="1">
    <source>
        <dbReference type="EMBL" id="MDU0352502.1"/>
    </source>
</evidence>
<proteinExistence type="predicted"/>
<comment type="caution">
    <text evidence="1">The sequence shown here is derived from an EMBL/GenBank/DDBJ whole genome shotgun (WGS) entry which is preliminary data.</text>
</comment>
<dbReference type="SUPFAM" id="SSF51735">
    <property type="entry name" value="NAD(P)-binding Rossmann-fold domains"/>
    <property type="match status" value="1"/>
</dbReference>
<accession>A0ABU3SR70</accession>